<proteinExistence type="predicted"/>
<reference evidence="2 3" key="1">
    <citation type="submission" date="2019-09" db="EMBL/GenBank/DDBJ databases">
        <title>NBRP : Genome information of microbial organism related human and environment.</title>
        <authorList>
            <person name="Hattori M."/>
            <person name="Oshima K."/>
            <person name="Inaba H."/>
            <person name="Suda W."/>
            <person name="Sakamoto M."/>
            <person name="Iino T."/>
            <person name="Kitahara M."/>
            <person name="Oshida Y."/>
            <person name="Iida T."/>
            <person name="Kudo T."/>
            <person name="Itoh T."/>
            <person name="Ohkuma M."/>
        </authorList>
    </citation>
    <scope>NUCLEOTIDE SEQUENCE [LARGE SCALE GENOMIC DNA]</scope>
    <source>
        <strain evidence="2 3">Hi-2</strain>
    </source>
</reference>
<accession>A0A5A7MRT9</accession>
<evidence type="ECO:0000256" key="1">
    <source>
        <dbReference type="SAM" id="SignalP"/>
    </source>
</evidence>
<dbReference type="SUPFAM" id="SSF63829">
    <property type="entry name" value="Calcium-dependent phosphotriesterase"/>
    <property type="match status" value="1"/>
</dbReference>
<keyword evidence="1" id="KW-0732">Signal</keyword>
<dbReference type="PROSITE" id="PS51257">
    <property type="entry name" value="PROKAR_LIPOPROTEIN"/>
    <property type="match status" value="1"/>
</dbReference>
<feature type="chain" id="PRO_5022942153" description="SMP-30/Gluconolactonase/LRE-like region domain-containing protein" evidence="1">
    <location>
        <begin position="21"/>
        <end position="396"/>
    </location>
</feature>
<dbReference type="Proteomes" id="UP000322084">
    <property type="component" value="Unassembled WGS sequence"/>
</dbReference>
<gene>
    <name evidence="2" type="ORF">JCM17844_24090</name>
</gene>
<dbReference type="AlphaFoldDB" id="A0A5A7MRT9"/>
<evidence type="ECO:0000313" key="3">
    <source>
        <dbReference type="Proteomes" id="UP000322084"/>
    </source>
</evidence>
<dbReference type="InterPro" id="IPR051288">
    <property type="entry name" value="Serum_paraoxonase/arylesterase"/>
</dbReference>
<sequence length="396" mass="42667">MMAGRLACMVLMGLMISACKDNRSPAPSSPITVSHCRSVDVEDTQGRTVTGIEDMEIDHASGQIYLAAYDRRTALMNTPPADIFPGGVLMLEMADLSNQPNRLIAHPLPLPDNSPIRPHGLDLTIGEDGTRRLYTIDRFPHDMGQNPRLLALTLTENGQRIDLARPMENAQPLCNANNMVGLGEGLYVSNDRASCGAVGRAVENILGLARGTVFFQHKSASYPVSEGLYFTNGLEILDGHAPTHSERASSPLSGPILLVAETRRKSIRAFSIMDAKSGQLGPVQADIYLEAAPDNITLGADGAAYIAAIPDLSDYALFKSRFGRNRTPDGQVYRLWRDPENGSFSWAKILDLKGDILPGTTVAAQSGPYLILGSAFAPGLALCHIDQDATTQEQAQ</sequence>
<dbReference type="PANTHER" id="PTHR11799:SF12">
    <property type="entry name" value="PARAOXONASE-RELATED"/>
    <property type="match status" value="1"/>
</dbReference>
<dbReference type="InterPro" id="IPR011042">
    <property type="entry name" value="6-blade_b-propeller_TolB-like"/>
</dbReference>
<feature type="signal peptide" evidence="1">
    <location>
        <begin position="1"/>
        <end position="20"/>
    </location>
</feature>
<comment type="caution">
    <text evidence="2">The sequence shown here is derived from an EMBL/GenBank/DDBJ whole genome shotgun (WGS) entry which is preliminary data.</text>
</comment>
<evidence type="ECO:0008006" key="4">
    <source>
        <dbReference type="Google" id="ProtNLM"/>
    </source>
</evidence>
<dbReference type="PANTHER" id="PTHR11799">
    <property type="entry name" value="PARAOXONASE"/>
    <property type="match status" value="1"/>
</dbReference>
<evidence type="ECO:0000313" key="2">
    <source>
        <dbReference type="EMBL" id="GEQ98772.1"/>
    </source>
</evidence>
<dbReference type="Gene3D" id="2.120.10.30">
    <property type="entry name" value="TolB, C-terminal domain"/>
    <property type="match status" value="1"/>
</dbReference>
<dbReference type="RefSeq" id="WP_150001007.1">
    <property type="nucleotide sequence ID" value="NZ_BKCL01000009.1"/>
</dbReference>
<name>A0A5A7MRT9_9PROT</name>
<protein>
    <recommendedName>
        <fullName evidence="4">SMP-30/Gluconolactonase/LRE-like region domain-containing protein</fullName>
    </recommendedName>
</protein>
<organism evidence="2 3">
    <name type="scientific">Iodidimonas gelatinilytica</name>
    <dbReference type="NCBI Taxonomy" id="1236966"/>
    <lineage>
        <taxon>Bacteria</taxon>
        <taxon>Pseudomonadati</taxon>
        <taxon>Pseudomonadota</taxon>
        <taxon>Alphaproteobacteria</taxon>
        <taxon>Iodidimonadales</taxon>
        <taxon>Iodidimonadaceae</taxon>
        <taxon>Iodidimonas</taxon>
    </lineage>
</organism>
<dbReference type="EMBL" id="BKCL01000009">
    <property type="protein sequence ID" value="GEQ98772.1"/>
    <property type="molecule type" value="Genomic_DNA"/>
</dbReference>